<dbReference type="PANTHER" id="PTHR30203">
    <property type="entry name" value="OUTER MEMBRANE CATION EFFLUX PROTEIN"/>
    <property type="match status" value="1"/>
</dbReference>
<dbReference type="InterPro" id="IPR010131">
    <property type="entry name" value="MdtP/NodT-like"/>
</dbReference>
<evidence type="ECO:0000256" key="2">
    <source>
        <dbReference type="SAM" id="SignalP"/>
    </source>
</evidence>
<accession>A0A926NHW9</accession>
<dbReference type="RefSeq" id="WP_191159620.1">
    <property type="nucleotide sequence ID" value="NZ_JACWMX010000001.1"/>
</dbReference>
<dbReference type="PANTHER" id="PTHR30203:SF30">
    <property type="entry name" value="OUTER MEMBRANE PROTEIN-RELATED"/>
    <property type="match status" value="1"/>
</dbReference>
<evidence type="ECO:0000313" key="3">
    <source>
        <dbReference type="EMBL" id="MBD1391566.1"/>
    </source>
</evidence>
<dbReference type="GO" id="GO:0015562">
    <property type="term" value="F:efflux transmembrane transporter activity"/>
    <property type="evidence" value="ECO:0007669"/>
    <property type="project" value="InterPro"/>
</dbReference>
<keyword evidence="2" id="KW-0732">Signal</keyword>
<gene>
    <name evidence="3" type="ORF">IDJ76_00515</name>
</gene>
<dbReference type="SUPFAM" id="SSF56954">
    <property type="entry name" value="Outer membrane efflux proteins (OEP)"/>
    <property type="match status" value="1"/>
</dbReference>
<evidence type="ECO:0000313" key="4">
    <source>
        <dbReference type="Proteomes" id="UP000619078"/>
    </source>
</evidence>
<dbReference type="Gene3D" id="1.20.1600.10">
    <property type="entry name" value="Outer membrane efflux proteins (OEP)"/>
    <property type="match status" value="1"/>
</dbReference>
<keyword evidence="4" id="KW-1185">Reference proteome</keyword>
<name>A0A926NHW9_9SPHI</name>
<dbReference type="Proteomes" id="UP000619078">
    <property type="component" value="Unassembled WGS sequence"/>
</dbReference>
<organism evidence="3 4">
    <name type="scientific">Mucilaginibacter glaciei</name>
    <dbReference type="NCBI Taxonomy" id="2772109"/>
    <lineage>
        <taxon>Bacteria</taxon>
        <taxon>Pseudomonadati</taxon>
        <taxon>Bacteroidota</taxon>
        <taxon>Sphingobacteriia</taxon>
        <taxon>Sphingobacteriales</taxon>
        <taxon>Sphingobacteriaceae</taxon>
        <taxon>Mucilaginibacter</taxon>
    </lineage>
</organism>
<protein>
    <submittedName>
        <fullName evidence="3">TolC family protein</fullName>
    </submittedName>
</protein>
<dbReference type="AlphaFoldDB" id="A0A926NHW9"/>
<evidence type="ECO:0000256" key="1">
    <source>
        <dbReference type="SAM" id="Coils"/>
    </source>
</evidence>
<reference evidence="3" key="1">
    <citation type="submission" date="2020-09" db="EMBL/GenBank/DDBJ databases">
        <title>Novel species of Mucilaginibacter isolated from a glacier on the Tibetan Plateau.</title>
        <authorList>
            <person name="Liu Q."/>
            <person name="Xin Y.-H."/>
        </authorList>
    </citation>
    <scope>NUCLEOTIDE SEQUENCE</scope>
    <source>
        <strain evidence="3">ZB1P21</strain>
    </source>
</reference>
<dbReference type="EMBL" id="JACWMX010000001">
    <property type="protein sequence ID" value="MBD1391566.1"/>
    <property type="molecule type" value="Genomic_DNA"/>
</dbReference>
<feature type="signal peptide" evidence="2">
    <location>
        <begin position="1"/>
        <end position="19"/>
    </location>
</feature>
<proteinExistence type="predicted"/>
<sequence>MKQLFCFLFLLTTLTAGFAQQKSLPDFLDQAIKNSPLIKDLNNQILSAQLDSVRIRAGFKPQVTASSAALYAPVINGYGYANAITNGQSVNGLVTVSKAFIGKSYLNSQFASIGLQRDSLRNSVKLSEQDLKRTIIGQYITAYGSLQQRAFNQEIVTLLSKEEDLLKRLTRSNVYRQSDYLTFLVTLKQARLQLSQARLQYKTEYATLNYLSGIADTTIVPITRPDIESYMVHDRTTSIFFKQFKLDSIRLINNKKLIDYSYRPKLNAFLDGGYNSDLTGQYYKNFGSSAGLTLSVPLYDGGQRKILYKKLALERETQQNYKAFFNTQYTQQINQLNQQISEYDKVIAEINDQFKYSESLIKVDTQLLQTGDLRIADLILAINSYLSTKNLLTQNIVSRLQLINQLNYWNR</sequence>
<comment type="caution">
    <text evidence="3">The sequence shown here is derived from an EMBL/GenBank/DDBJ whole genome shotgun (WGS) entry which is preliminary data.</text>
</comment>
<feature type="chain" id="PRO_5037230805" evidence="2">
    <location>
        <begin position="20"/>
        <end position="411"/>
    </location>
</feature>
<keyword evidence="1" id="KW-0175">Coiled coil</keyword>
<feature type="coiled-coil region" evidence="1">
    <location>
        <begin position="326"/>
        <end position="353"/>
    </location>
</feature>